<dbReference type="Pfam" id="PF00583">
    <property type="entry name" value="Acetyltransf_1"/>
    <property type="match status" value="2"/>
</dbReference>
<evidence type="ECO:0000313" key="6">
    <source>
        <dbReference type="Proteomes" id="UP001500466"/>
    </source>
</evidence>
<feature type="domain" description="N-acetyltransferase" evidence="4">
    <location>
        <begin position="1"/>
        <end position="125"/>
    </location>
</feature>
<gene>
    <name evidence="5" type="ORF">GCM10023205_75560</name>
</gene>
<dbReference type="RefSeq" id="WP_345680378.1">
    <property type="nucleotide sequence ID" value="NZ_BAABHS010000046.1"/>
</dbReference>
<dbReference type="InterPro" id="IPR016181">
    <property type="entry name" value="Acyl_CoA_acyltransferase"/>
</dbReference>
<dbReference type="EMBL" id="BAABHS010000046">
    <property type="protein sequence ID" value="GAA4992063.1"/>
    <property type="molecule type" value="Genomic_DNA"/>
</dbReference>
<proteinExistence type="predicted"/>
<evidence type="ECO:0000256" key="2">
    <source>
        <dbReference type="ARBA" id="ARBA00023315"/>
    </source>
</evidence>
<dbReference type="PROSITE" id="PS51186">
    <property type="entry name" value="GNAT"/>
    <property type="match status" value="2"/>
</dbReference>
<feature type="compositionally biased region" description="Basic and acidic residues" evidence="3">
    <location>
        <begin position="164"/>
        <end position="180"/>
    </location>
</feature>
<evidence type="ECO:0000259" key="4">
    <source>
        <dbReference type="PROSITE" id="PS51186"/>
    </source>
</evidence>
<evidence type="ECO:0000256" key="1">
    <source>
        <dbReference type="ARBA" id="ARBA00022679"/>
    </source>
</evidence>
<protein>
    <submittedName>
        <fullName evidence="5">GNAT family N-acetyltransferase</fullName>
    </submittedName>
</protein>
<keyword evidence="6" id="KW-1185">Reference proteome</keyword>
<dbReference type="InterPro" id="IPR000182">
    <property type="entry name" value="GNAT_dom"/>
</dbReference>
<dbReference type="InterPro" id="IPR050832">
    <property type="entry name" value="Bact_Acetyltransf"/>
</dbReference>
<organism evidence="5 6">
    <name type="scientific">Yinghuangia aomiensis</name>
    <dbReference type="NCBI Taxonomy" id="676205"/>
    <lineage>
        <taxon>Bacteria</taxon>
        <taxon>Bacillati</taxon>
        <taxon>Actinomycetota</taxon>
        <taxon>Actinomycetes</taxon>
        <taxon>Kitasatosporales</taxon>
        <taxon>Streptomycetaceae</taxon>
        <taxon>Yinghuangia</taxon>
    </lineage>
</organism>
<keyword evidence="2" id="KW-0012">Acyltransferase</keyword>
<sequence length="285" mass="29861">MTTTLRPAPPAHHTDPGPGDWYAVCANGRPIGRLHLATYGTWGPGTGWIDHVEILASRRRRGHACVALLAAEEILRGRGCGRVAVEVPEGNLAGLRLAATLGYVFDSRYLLARVRGGLGAARALPKPPPGLTLAPMSADEHAAYTARARARYTADLTATGWQPRHADGRTTARLGSEEPPARGPADTGMPAYALTDSGGGLLGTLWAAPSPGIPGRAEIRALDVAPEAQGRGHGRLLLRTAEHLAYRAGLGELGLELLGPAPGPRHLAAALGYRTQSRQLGKAIL</sequence>
<dbReference type="SUPFAM" id="SSF55729">
    <property type="entry name" value="Acyl-CoA N-acyltransferases (Nat)"/>
    <property type="match status" value="2"/>
</dbReference>
<accession>A0ABP9I9Z7</accession>
<evidence type="ECO:0000313" key="5">
    <source>
        <dbReference type="EMBL" id="GAA4992063.1"/>
    </source>
</evidence>
<comment type="caution">
    <text evidence="5">The sequence shown here is derived from an EMBL/GenBank/DDBJ whole genome shotgun (WGS) entry which is preliminary data.</text>
</comment>
<dbReference type="PANTHER" id="PTHR43877">
    <property type="entry name" value="AMINOALKYLPHOSPHONATE N-ACETYLTRANSFERASE-RELATED-RELATED"/>
    <property type="match status" value="1"/>
</dbReference>
<feature type="region of interest" description="Disordered" evidence="3">
    <location>
        <begin position="161"/>
        <end position="187"/>
    </location>
</feature>
<evidence type="ECO:0000256" key="3">
    <source>
        <dbReference type="SAM" id="MobiDB-lite"/>
    </source>
</evidence>
<keyword evidence="1" id="KW-0808">Transferase</keyword>
<dbReference type="Proteomes" id="UP001500466">
    <property type="component" value="Unassembled WGS sequence"/>
</dbReference>
<feature type="domain" description="N-acetyltransferase" evidence="4">
    <location>
        <begin position="131"/>
        <end position="285"/>
    </location>
</feature>
<name>A0ABP9I9Z7_9ACTN</name>
<dbReference type="CDD" id="cd04301">
    <property type="entry name" value="NAT_SF"/>
    <property type="match status" value="2"/>
</dbReference>
<reference evidence="6" key="1">
    <citation type="journal article" date="2019" name="Int. J. Syst. Evol. Microbiol.">
        <title>The Global Catalogue of Microorganisms (GCM) 10K type strain sequencing project: providing services to taxonomists for standard genome sequencing and annotation.</title>
        <authorList>
            <consortium name="The Broad Institute Genomics Platform"/>
            <consortium name="The Broad Institute Genome Sequencing Center for Infectious Disease"/>
            <person name="Wu L."/>
            <person name="Ma J."/>
        </authorList>
    </citation>
    <scope>NUCLEOTIDE SEQUENCE [LARGE SCALE GENOMIC DNA]</scope>
    <source>
        <strain evidence="6">JCM 17986</strain>
    </source>
</reference>
<dbReference type="Gene3D" id="3.40.630.30">
    <property type="match status" value="2"/>
</dbReference>